<dbReference type="OrthoDB" id="3251003at2"/>
<dbReference type="RefSeq" id="WP_013137000.1">
    <property type="nucleotide sequence ID" value="NC_014168.1"/>
</dbReference>
<sequence length="259" mass="28561">MSVTTFCSVPHSREATEDDPADALREHGGRLVVYDLNRPAAFDGAYLCAGHLARLADLIAQTPHIVALLLSDREKSCAWGDQEGTRRKTDPPAPLSLAALDEADKEFAVLQSWAENHRDSTGLVPPRIQHLWKRGGAGEVIGAKSGHVRLCHALVGYLLTDPNVLASQEWAGEMLQELADMRARRRPRWRLVDEPTPTGYPCLKCGGRTMLFRPPIDQFDPCLVQCPGCGFTLEREQFDRITTVIEDGKTPRGRVGSDA</sequence>
<reference evidence="1 2" key="1">
    <citation type="journal article" date="2010" name="Stand. Genomic Sci.">
        <title>Complete genome sequence of Segniliparus rotundus type strain (CDC 1076).</title>
        <authorList>
            <person name="Sikorski J."/>
            <person name="Lapidus A."/>
            <person name="Copeland A."/>
            <person name="Misra M."/>
            <person name="Glavina Del Rio T."/>
            <person name="Nolan M."/>
            <person name="Lucas S."/>
            <person name="Chen F."/>
            <person name="Tice H."/>
            <person name="Cheng J.F."/>
            <person name="Jando M."/>
            <person name="Schneider S."/>
            <person name="Bruce D."/>
            <person name="Goodwin L."/>
            <person name="Pitluck S."/>
            <person name="Liolios K."/>
            <person name="Mikhailova N."/>
            <person name="Pati A."/>
            <person name="Ivanova N."/>
            <person name="Mavromatis K."/>
            <person name="Chen A."/>
            <person name="Palaniappan K."/>
            <person name="Chertkov O."/>
            <person name="Land M."/>
            <person name="Hauser L."/>
            <person name="Chang Y.J."/>
            <person name="Jeffries C.D."/>
            <person name="Brettin T."/>
            <person name="Detter J.C."/>
            <person name="Han C."/>
            <person name="Rohde M."/>
            <person name="Goker M."/>
            <person name="Bristow J."/>
            <person name="Eisen J.A."/>
            <person name="Markowitz V."/>
            <person name="Hugenholtz P."/>
            <person name="Kyrpides N.C."/>
            <person name="Klenk H.P."/>
        </authorList>
    </citation>
    <scope>NUCLEOTIDE SEQUENCE [LARGE SCALE GENOMIC DNA]</scope>
    <source>
        <strain evidence="2">ATCC BAA-972 / CDC 1076 / CIP 108378 / DSM 44985 / JCM 13578</strain>
    </source>
</reference>
<protein>
    <submittedName>
        <fullName evidence="1">Uncharacterized protein</fullName>
    </submittedName>
</protein>
<dbReference type="STRING" id="640132.Srot_0051"/>
<name>D6Z9L7_SEGRD</name>
<evidence type="ECO:0000313" key="2">
    <source>
        <dbReference type="Proteomes" id="UP000002247"/>
    </source>
</evidence>
<dbReference type="HOGENOM" id="CLU_1073215_0_0_11"/>
<keyword evidence="2" id="KW-1185">Reference proteome</keyword>
<dbReference type="EMBL" id="CP001958">
    <property type="protein sequence ID" value="ADG96544.1"/>
    <property type="molecule type" value="Genomic_DNA"/>
</dbReference>
<organism evidence="1 2">
    <name type="scientific">Segniliparus rotundus (strain ATCC BAA-972 / CDC 1076 / CIP 108378 / DSM 44985 / JCM 13578)</name>
    <dbReference type="NCBI Taxonomy" id="640132"/>
    <lineage>
        <taxon>Bacteria</taxon>
        <taxon>Bacillati</taxon>
        <taxon>Actinomycetota</taxon>
        <taxon>Actinomycetes</taxon>
        <taxon>Mycobacteriales</taxon>
        <taxon>Segniliparaceae</taxon>
        <taxon>Segniliparus</taxon>
    </lineage>
</organism>
<proteinExistence type="predicted"/>
<dbReference type="Proteomes" id="UP000002247">
    <property type="component" value="Chromosome"/>
</dbReference>
<dbReference type="AlphaFoldDB" id="D6Z9L7"/>
<dbReference type="KEGG" id="srt:Srot_0051"/>
<evidence type="ECO:0000313" key="1">
    <source>
        <dbReference type="EMBL" id="ADG96544.1"/>
    </source>
</evidence>
<gene>
    <name evidence="1" type="ordered locus">Srot_0051</name>
</gene>
<accession>D6Z9L7</accession>